<dbReference type="Pfam" id="PF13581">
    <property type="entry name" value="HATPase_c_2"/>
    <property type="match status" value="1"/>
</dbReference>
<dbReference type="InterPro" id="IPR003594">
    <property type="entry name" value="HATPase_dom"/>
</dbReference>
<accession>A0A2P8C7B4</accession>
<evidence type="ECO:0000313" key="4">
    <source>
        <dbReference type="Proteomes" id="UP000240542"/>
    </source>
</evidence>
<name>A0A2P8C7B4_9ACTN</name>
<evidence type="ECO:0000259" key="2">
    <source>
        <dbReference type="Pfam" id="PF13581"/>
    </source>
</evidence>
<dbReference type="OrthoDB" id="3430553at2"/>
<keyword evidence="3" id="KW-0808">Transferase</keyword>
<organism evidence="3 4">
    <name type="scientific">Murinocardiopsis flavida</name>
    <dbReference type="NCBI Taxonomy" id="645275"/>
    <lineage>
        <taxon>Bacteria</taxon>
        <taxon>Bacillati</taxon>
        <taxon>Actinomycetota</taxon>
        <taxon>Actinomycetes</taxon>
        <taxon>Streptosporangiales</taxon>
        <taxon>Nocardiopsidaceae</taxon>
        <taxon>Murinocardiopsis</taxon>
    </lineage>
</organism>
<dbReference type="CDD" id="cd16936">
    <property type="entry name" value="HATPase_RsbW-like"/>
    <property type="match status" value="1"/>
</dbReference>
<feature type="domain" description="Histidine kinase/HSP90-like ATPase" evidence="2">
    <location>
        <begin position="12"/>
        <end position="120"/>
    </location>
</feature>
<evidence type="ECO:0000313" key="3">
    <source>
        <dbReference type="EMBL" id="PSK80859.1"/>
    </source>
</evidence>
<dbReference type="SUPFAM" id="SSF55874">
    <property type="entry name" value="ATPase domain of HSP90 chaperone/DNA topoisomerase II/histidine kinase"/>
    <property type="match status" value="1"/>
</dbReference>
<keyword evidence="1" id="KW-0723">Serine/threonine-protein kinase</keyword>
<dbReference type="AlphaFoldDB" id="A0A2P8C7B4"/>
<dbReference type="PANTHER" id="PTHR35526">
    <property type="entry name" value="ANTI-SIGMA-F FACTOR RSBW-RELATED"/>
    <property type="match status" value="1"/>
</dbReference>
<gene>
    <name evidence="3" type="ORF">CLV63_1515</name>
</gene>
<evidence type="ECO:0000256" key="1">
    <source>
        <dbReference type="ARBA" id="ARBA00022527"/>
    </source>
</evidence>
<keyword evidence="3" id="KW-0418">Kinase</keyword>
<dbReference type="PANTHER" id="PTHR35526:SF3">
    <property type="entry name" value="ANTI-SIGMA-F FACTOR RSBW"/>
    <property type="match status" value="1"/>
</dbReference>
<dbReference type="RefSeq" id="WP_106587134.1">
    <property type="nucleotide sequence ID" value="NZ_PYGA01000051.1"/>
</dbReference>
<reference evidence="3 4" key="1">
    <citation type="submission" date="2018-03" db="EMBL/GenBank/DDBJ databases">
        <title>Genomic Encyclopedia of Archaeal and Bacterial Type Strains, Phase II (KMG-II): from individual species to whole genera.</title>
        <authorList>
            <person name="Goeker M."/>
        </authorList>
    </citation>
    <scope>NUCLEOTIDE SEQUENCE [LARGE SCALE GENOMIC DNA]</scope>
    <source>
        <strain evidence="3 4">DSM 45312</strain>
    </source>
</reference>
<dbReference type="GO" id="GO:0004674">
    <property type="term" value="F:protein serine/threonine kinase activity"/>
    <property type="evidence" value="ECO:0007669"/>
    <property type="project" value="UniProtKB-KW"/>
</dbReference>
<dbReference type="Proteomes" id="UP000240542">
    <property type="component" value="Unassembled WGS sequence"/>
</dbReference>
<protein>
    <submittedName>
        <fullName evidence="3">Anti-sigma regulatory factor (Ser/Thr protein kinase)</fullName>
    </submittedName>
</protein>
<keyword evidence="4" id="KW-1185">Reference proteome</keyword>
<comment type="caution">
    <text evidence="3">The sequence shown here is derived from an EMBL/GenBank/DDBJ whole genome shotgun (WGS) entry which is preliminary data.</text>
</comment>
<sequence>MNAVAHQAYQLFPGDAASIKRARQWTADTLMDTTPQLPAQVISDVILIVSELATNAIRHTASDSGTYTVTLETDRAQVRVWVMDQGGAATLPIARTPGRMDVSGRGLAIVEAFSDTCGPILTTEATGYMATIDLTEPSP</sequence>
<dbReference type="EMBL" id="PYGA01000051">
    <property type="protein sequence ID" value="PSK80859.1"/>
    <property type="molecule type" value="Genomic_DNA"/>
</dbReference>
<dbReference type="InterPro" id="IPR050267">
    <property type="entry name" value="Anti-sigma-factor_SerPK"/>
</dbReference>
<proteinExistence type="predicted"/>
<dbReference type="InterPro" id="IPR036890">
    <property type="entry name" value="HATPase_C_sf"/>
</dbReference>
<dbReference type="Gene3D" id="3.30.565.10">
    <property type="entry name" value="Histidine kinase-like ATPase, C-terminal domain"/>
    <property type="match status" value="1"/>
</dbReference>